<evidence type="ECO:0000313" key="3">
    <source>
        <dbReference type="Proteomes" id="UP000013024"/>
    </source>
</evidence>
<evidence type="ECO:0000256" key="1">
    <source>
        <dbReference type="SAM" id="SignalP"/>
    </source>
</evidence>
<reference evidence="2 3" key="1">
    <citation type="submission" date="2013-02" db="EMBL/GenBank/DDBJ databases">
        <title>The Genome Sequence of Acinetobacter calcoaceticus CIP 81.8.</title>
        <authorList>
            <consortium name="The Broad Institute Genome Sequencing Platform"/>
            <consortium name="The Broad Institute Genome Sequencing Center for Infectious Disease"/>
            <person name="Cerqueira G."/>
            <person name="Feldgarden M."/>
            <person name="Courvalin P."/>
            <person name="Perichon B."/>
            <person name="Grillot-Courvalin C."/>
            <person name="Clermont D."/>
            <person name="Rocha E."/>
            <person name="Yoon E.-J."/>
            <person name="Nemec A."/>
            <person name="Walker B."/>
            <person name="Young S.K."/>
            <person name="Zeng Q."/>
            <person name="Gargeya S."/>
            <person name="Fitzgerald M."/>
            <person name="Haas B."/>
            <person name="Abouelleil A."/>
            <person name="Alvarado L."/>
            <person name="Arachchi H.M."/>
            <person name="Berlin A.M."/>
            <person name="Chapman S.B."/>
            <person name="Dewar J."/>
            <person name="Goldberg J."/>
            <person name="Griggs A."/>
            <person name="Gujja S."/>
            <person name="Hansen M."/>
            <person name="Howarth C."/>
            <person name="Imamovic A."/>
            <person name="Larimer J."/>
            <person name="McCowan C."/>
            <person name="Murphy C."/>
            <person name="Neiman D."/>
            <person name="Pearson M."/>
            <person name="Priest M."/>
            <person name="Roberts A."/>
            <person name="Saif S."/>
            <person name="Shea T."/>
            <person name="Sisk P."/>
            <person name="Sykes S."/>
            <person name="Wortman J."/>
            <person name="Nusbaum C."/>
            <person name="Birren B."/>
        </authorList>
    </citation>
    <scope>NUCLEOTIDE SEQUENCE [LARGE SCALE GENOMIC DNA]</scope>
    <source>
        <strain evidence="2 3">CIP 81.8</strain>
    </source>
</reference>
<keyword evidence="3" id="KW-1185">Reference proteome</keyword>
<evidence type="ECO:0000313" key="2">
    <source>
        <dbReference type="EMBL" id="ENV99585.1"/>
    </source>
</evidence>
<dbReference type="PROSITE" id="PS51257">
    <property type="entry name" value="PROKAR_LIPOPROTEIN"/>
    <property type="match status" value="1"/>
</dbReference>
<accession>A0ABP2UGT6</accession>
<sequence length="131" mass="14632">MYINKILLVMASVGLLAACQQQVSDKQEKNDQLASVKLPVYQSNGVFASARLRGPLQLKQECLYVNDILIIFPEGYAEWDPKNQILTFNDKKVALGEELDLVGGFGQFERDSKRVKNLSASCDHKSIWLAG</sequence>
<name>A0ABP2UGT6_ACICA</name>
<organism evidence="2 3">
    <name type="scientific">Acinetobacter calcoaceticus DSM 30006 = CIP 81.8</name>
    <dbReference type="NCBI Taxonomy" id="981331"/>
    <lineage>
        <taxon>Bacteria</taxon>
        <taxon>Pseudomonadati</taxon>
        <taxon>Pseudomonadota</taxon>
        <taxon>Gammaproteobacteria</taxon>
        <taxon>Moraxellales</taxon>
        <taxon>Moraxellaceae</taxon>
        <taxon>Acinetobacter</taxon>
        <taxon>Acinetobacter calcoaceticus/baumannii complex</taxon>
    </lineage>
</organism>
<protein>
    <submittedName>
        <fullName evidence="2">Uncharacterized protein</fullName>
    </submittedName>
</protein>
<feature type="signal peptide" evidence="1">
    <location>
        <begin position="1"/>
        <end position="17"/>
    </location>
</feature>
<gene>
    <name evidence="2" type="ORF">F936_02670</name>
</gene>
<proteinExistence type="predicted"/>
<keyword evidence="1" id="KW-0732">Signal</keyword>
<dbReference type="Proteomes" id="UP000013024">
    <property type="component" value="Unassembled WGS sequence"/>
</dbReference>
<feature type="chain" id="PRO_5045548769" evidence="1">
    <location>
        <begin position="18"/>
        <end position="131"/>
    </location>
</feature>
<comment type="caution">
    <text evidence="2">The sequence shown here is derived from an EMBL/GenBank/DDBJ whole genome shotgun (WGS) entry which is preliminary data.</text>
</comment>
<dbReference type="EMBL" id="APQI01000004">
    <property type="protein sequence ID" value="ENV99585.1"/>
    <property type="molecule type" value="Genomic_DNA"/>
</dbReference>